<dbReference type="RefSeq" id="WP_015217682.1">
    <property type="nucleotide sequence ID" value="NC_019772.1"/>
</dbReference>
<feature type="domain" description="CRISPR type III-associated protein" evidence="2">
    <location>
        <begin position="9"/>
        <end position="276"/>
    </location>
</feature>
<dbReference type="KEGG" id="acy:Anacy_5770"/>
<keyword evidence="1" id="KW-0051">Antiviral defense</keyword>
<dbReference type="GO" id="GO:0051607">
    <property type="term" value="P:defense response to virus"/>
    <property type="evidence" value="ECO:0007669"/>
    <property type="project" value="UniProtKB-KW"/>
</dbReference>
<dbReference type="PANTHER" id="PTHR36700">
    <property type="entry name" value="CRISPR SYSTEM CMR SUBUNIT CMR4"/>
    <property type="match status" value="1"/>
</dbReference>
<evidence type="ECO:0000313" key="4">
    <source>
        <dbReference type="Proteomes" id="UP000010474"/>
    </source>
</evidence>
<dbReference type="Proteomes" id="UP000010474">
    <property type="component" value="Plasmid pANACY.01"/>
</dbReference>
<keyword evidence="3" id="KW-0614">Plasmid</keyword>
<evidence type="ECO:0000313" key="3">
    <source>
        <dbReference type="EMBL" id="AFZ61071.1"/>
    </source>
</evidence>
<dbReference type="InterPro" id="IPR005537">
    <property type="entry name" value="RAMP_III_fam"/>
</dbReference>
<evidence type="ECO:0000259" key="2">
    <source>
        <dbReference type="Pfam" id="PF03787"/>
    </source>
</evidence>
<geneLocation type="plasmid" evidence="3 4">
    <name>pANACY.01</name>
</geneLocation>
<dbReference type="HOGENOM" id="CLU_047795_0_0_3"/>
<reference evidence="4" key="1">
    <citation type="journal article" date="2013" name="Proc. Natl. Acad. Sci. U.S.A.">
        <title>Improving the coverage of the cyanobacterial phylum using diversity-driven genome sequencing.</title>
        <authorList>
            <person name="Shih P.M."/>
            <person name="Wu D."/>
            <person name="Latifi A."/>
            <person name="Axen S.D."/>
            <person name="Fewer D.P."/>
            <person name="Talla E."/>
            <person name="Calteau A."/>
            <person name="Cai F."/>
            <person name="Tandeau de Marsac N."/>
            <person name="Rippka R."/>
            <person name="Herdman M."/>
            <person name="Sivonen K."/>
            <person name="Coursin T."/>
            <person name="Laurent T."/>
            <person name="Goodwin L."/>
            <person name="Nolan M."/>
            <person name="Davenport K.W."/>
            <person name="Han C.S."/>
            <person name="Rubin E.M."/>
            <person name="Eisen J.A."/>
            <person name="Woyke T."/>
            <person name="Gugger M."/>
            <person name="Kerfeld C.A."/>
        </authorList>
    </citation>
    <scope>NUCLEOTIDE SEQUENCE [LARGE SCALE GENOMIC DNA]</scope>
    <source>
        <strain evidence="4">ATCC 27899 / PCC 7122</strain>
    </source>
</reference>
<keyword evidence="4" id="KW-1185">Reference proteome</keyword>
<protein>
    <submittedName>
        <fullName evidence="3">CRISPR-associated protein, Cmr4 family</fullName>
    </submittedName>
</protein>
<dbReference type="Pfam" id="PF03787">
    <property type="entry name" value="RAMPs"/>
    <property type="match status" value="1"/>
</dbReference>
<dbReference type="OrthoDB" id="507666at2"/>
<dbReference type="AlphaFoldDB" id="K9ZPE4"/>
<proteinExistence type="predicted"/>
<dbReference type="InterPro" id="IPR013410">
    <property type="entry name" value="CRISPR-assoc_RAMP_Cmr4"/>
</dbReference>
<accession>K9ZPE4</accession>
<organism evidence="3 4">
    <name type="scientific">Anabaena cylindrica (strain ATCC 27899 / PCC 7122)</name>
    <dbReference type="NCBI Taxonomy" id="272123"/>
    <lineage>
        <taxon>Bacteria</taxon>
        <taxon>Bacillati</taxon>
        <taxon>Cyanobacteriota</taxon>
        <taxon>Cyanophyceae</taxon>
        <taxon>Nostocales</taxon>
        <taxon>Nostocaceae</taxon>
        <taxon>Anabaena</taxon>
    </lineage>
</organism>
<dbReference type="EMBL" id="CP003660">
    <property type="protein sequence ID" value="AFZ61071.1"/>
    <property type="molecule type" value="Genomic_DNA"/>
</dbReference>
<dbReference type="PANTHER" id="PTHR36700:SF1">
    <property type="entry name" value="CRISPR SYSTEM CMR SUBUNIT CMR4"/>
    <property type="match status" value="1"/>
</dbReference>
<name>K9ZPE4_ANACC</name>
<sequence>MSDFRTGYLYALAPVHCGGEGDLGNILDIVREVHTDFPYIPGSSLRGSVRWDVNSIDPAIADKLFGKELSADGQMGVHQVWFGDARLLWIPMRTMAMGNRNVFTWVSCHSLIRDHALLSGLPISDLPNHPVGTQAGSYYVADAQLQVSGFTNEQKQAIALAGDWQESLGNAIQSTWNNNRIVLADSDFQTLMEHSLWTQIRNKINKSEDNEDDSEGGAEIFWTDVCIPRDTILYYPWGYKLNKTNPIAQREHDCLMDVVTGLFQVGGQANVGRGWVQGWVTNNTLPVILNTNKLMQVEM</sequence>
<gene>
    <name evidence="3" type="ordered locus">Anacy_5770</name>
</gene>
<dbReference type="PATRIC" id="fig|272123.3.peg.6256"/>
<evidence type="ECO:0000256" key="1">
    <source>
        <dbReference type="ARBA" id="ARBA00023118"/>
    </source>
</evidence>